<sequence>MKTGRERRKTPFASHHRSGGRLLTLFALNVLNDRQKSKIQALDMKERCFNCQALGHTAGNCQKEKICPCGNPPHEGPCPEPKKCVNCEGPHSAAYMNCPKLKAEAAIQKVKVMENITYAEAKRKVNITTPKPTTSYSAAVQKSSEMNIQQIISRIIPHIETAVRNAISCSTSKCDHFKAPSSGLIFRRDRSDSVSTNLSAASEKRKNQGTPLQMMIHLLWTPTQIQQKNGAGLKGLPLSDSLSTLHAMSNRYSRDPLILACLQTLKVLMDGDKRVVFIWVPGHVGILGNELADQSARQAAAATGIDCKIVKAPDLKMKIRQCITEAWQRQWNNELTQLRTIKPDVPEDTTAQPPRKVRVTPIVLRDASRWRGVNHKFISLGIKFERAVAVDAGIRIIPKSEDDYRRIIRLFREEEVPHHTFPLPSERNIHAVIRGVHATLSEIEIKEELQQRGYSPLHIIRLKRGGGVPMPLVVVILPKIEKSQQLFNEHELLGLAIRVEVQKNSRLIGQCHRCQKYGHAQSYCTAPPKCLKCASDHMTHLCPQTEQEERKCANCGGGHPANSRTCRFAPKKNLEVIAQRRNVSYADAARDATRAAPSVGSSANTQNVDLATALRSLQQIIGPLISATQALQAIFPANG</sequence>
<dbReference type="Proteomes" id="UP001152888">
    <property type="component" value="Unassembled WGS sequence"/>
</dbReference>
<gene>
    <name evidence="2" type="ORF">ACAOBT_LOCUS9421</name>
</gene>
<keyword evidence="3" id="KW-1185">Reference proteome</keyword>
<proteinExistence type="predicted"/>
<name>A0A9P0KH81_ACAOB</name>
<dbReference type="Gene3D" id="3.30.420.10">
    <property type="entry name" value="Ribonuclease H-like superfamily/Ribonuclease H"/>
    <property type="match status" value="1"/>
</dbReference>
<dbReference type="InterPro" id="IPR036397">
    <property type="entry name" value="RNaseH_sf"/>
</dbReference>
<feature type="domain" description="CCHC-type" evidence="1">
    <location>
        <begin position="47"/>
        <end position="63"/>
    </location>
</feature>
<organism evidence="2 3">
    <name type="scientific">Acanthoscelides obtectus</name>
    <name type="common">Bean weevil</name>
    <name type="synonym">Bruchus obtectus</name>
    <dbReference type="NCBI Taxonomy" id="200917"/>
    <lineage>
        <taxon>Eukaryota</taxon>
        <taxon>Metazoa</taxon>
        <taxon>Ecdysozoa</taxon>
        <taxon>Arthropoda</taxon>
        <taxon>Hexapoda</taxon>
        <taxon>Insecta</taxon>
        <taxon>Pterygota</taxon>
        <taxon>Neoptera</taxon>
        <taxon>Endopterygota</taxon>
        <taxon>Coleoptera</taxon>
        <taxon>Polyphaga</taxon>
        <taxon>Cucujiformia</taxon>
        <taxon>Chrysomeloidea</taxon>
        <taxon>Chrysomelidae</taxon>
        <taxon>Bruchinae</taxon>
        <taxon>Bruchini</taxon>
        <taxon>Acanthoscelides</taxon>
    </lineage>
</organism>
<dbReference type="PANTHER" id="PTHR33273:SF2">
    <property type="entry name" value="ENDONUCLEASE_EXONUCLEASE_PHOSPHATASE DOMAIN-CONTAINING PROTEIN"/>
    <property type="match status" value="1"/>
</dbReference>
<comment type="caution">
    <text evidence="2">The sequence shown here is derived from an EMBL/GenBank/DDBJ whole genome shotgun (WGS) entry which is preliminary data.</text>
</comment>
<evidence type="ECO:0000259" key="1">
    <source>
        <dbReference type="SMART" id="SM00343"/>
    </source>
</evidence>
<dbReference type="SMART" id="SM00343">
    <property type="entry name" value="ZnF_C2HC"/>
    <property type="match status" value="2"/>
</dbReference>
<dbReference type="AlphaFoldDB" id="A0A9P0KH81"/>
<feature type="domain" description="CCHC-type" evidence="1">
    <location>
        <begin position="510"/>
        <end position="526"/>
    </location>
</feature>
<evidence type="ECO:0000313" key="3">
    <source>
        <dbReference type="Proteomes" id="UP001152888"/>
    </source>
</evidence>
<dbReference type="InterPro" id="IPR001878">
    <property type="entry name" value="Znf_CCHC"/>
</dbReference>
<dbReference type="InterPro" id="IPR012337">
    <property type="entry name" value="RNaseH-like_sf"/>
</dbReference>
<evidence type="ECO:0000313" key="2">
    <source>
        <dbReference type="EMBL" id="CAH1971431.1"/>
    </source>
</evidence>
<dbReference type="PANTHER" id="PTHR33273">
    <property type="entry name" value="DOMAIN-CONTAINING PROTEIN, PUTATIVE-RELATED"/>
    <property type="match status" value="1"/>
</dbReference>
<dbReference type="InterPro" id="IPR006579">
    <property type="entry name" value="Pre_C2HC_dom"/>
</dbReference>
<dbReference type="GO" id="GO:0003676">
    <property type="term" value="F:nucleic acid binding"/>
    <property type="evidence" value="ECO:0007669"/>
    <property type="project" value="InterPro"/>
</dbReference>
<dbReference type="EMBL" id="CAKOFQ010006785">
    <property type="protein sequence ID" value="CAH1971431.1"/>
    <property type="molecule type" value="Genomic_DNA"/>
</dbReference>
<dbReference type="SUPFAM" id="SSF53098">
    <property type="entry name" value="Ribonuclease H-like"/>
    <property type="match status" value="1"/>
</dbReference>
<accession>A0A9P0KH81</accession>
<dbReference type="OrthoDB" id="5855429at2759"/>
<dbReference type="GO" id="GO:0008270">
    <property type="term" value="F:zinc ion binding"/>
    <property type="evidence" value="ECO:0007669"/>
    <property type="project" value="InterPro"/>
</dbReference>
<dbReference type="Pfam" id="PF07530">
    <property type="entry name" value="PRE_C2HC"/>
    <property type="match status" value="1"/>
</dbReference>
<protein>
    <recommendedName>
        <fullName evidence="1">CCHC-type domain-containing protein</fullName>
    </recommendedName>
</protein>
<dbReference type="CDD" id="cd09276">
    <property type="entry name" value="Rnase_HI_RT_non_LTR"/>
    <property type="match status" value="1"/>
</dbReference>
<reference evidence="2" key="1">
    <citation type="submission" date="2022-03" db="EMBL/GenBank/DDBJ databases">
        <authorList>
            <person name="Sayadi A."/>
        </authorList>
    </citation>
    <scope>NUCLEOTIDE SEQUENCE</scope>
</reference>